<dbReference type="InterPro" id="IPR027417">
    <property type="entry name" value="P-loop_NTPase"/>
</dbReference>
<reference evidence="2 3" key="1">
    <citation type="submission" date="2021-01" db="EMBL/GenBank/DDBJ databases">
        <title>Sequencing the genomes of 1000 actinobacteria strains.</title>
        <authorList>
            <person name="Klenk H.-P."/>
        </authorList>
    </citation>
    <scope>NUCLEOTIDE SEQUENCE [LARGE SCALE GENOMIC DNA]</scope>
    <source>
        <strain evidence="2 3">DSM 44581</strain>
    </source>
</reference>
<keyword evidence="1" id="KW-1133">Transmembrane helix</keyword>
<comment type="caution">
    <text evidence="2">The sequence shown here is derived from an EMBL/GenBank/DDBJ whole genome shotgun (WGS) entry which is preliminary data.</text>
</comment>
<evidence type="ECO:0000313" key="2">
    <source>
        <dbReference type="EMBL" id="MBM7809727.1"/>
    </source>
</evidence>
<name>A0ABS2S0H9_9PSEU</name>
<dbReference type="EMBL" id="JAFBCL010000001">
    <property type="protein sequence ID" value="MBM7809727.1"/>
    <property type="molecule type" value="Genomic_DNA"/>
</dbReference>
<dbReference type="Proteomes" id="UP001195724">
    <property type="component" value="Unassembled WGS sequence"/>
</dbReference>
<proteinExistence type="predicted"/>
<evidence type="ECO:0008006" key="4">
    <source>
        <dbReference type="Google" id="ProtNLM"/>
    </source>
</evidence>
<accession>A0ABS2S0H9</accession>
<evidence type="ECO:0000256" key="1">
    <source>
        <dbReference type="SAM" id="Phobius"/>
    </source>
</evidence>
<dbReference type="SUPFAM" id="SSF52540">
    <property type="entry name" value="P-loop containing nucleoside triphosphate hydrolases"/>
    <property type="match status" value="1"/>
</dbReference>
<dbReference type="Gene3D" id="3.40.50.300">
    <property type="entry name" value="P-loop containing nucleotide triphosphate hydrolases"/>
    <property type="match status" value="1"/>
</dbReference>
<evidence type="ECO:0000313" key="3">
    <source>
        <dbReference type="Proteomes" id="UP001195724"/>
    </source>
</evidence>
<sequence>MSAVVTQGLRKRFGRTQALDGLDLTVRAGEVHGLLGPTERARPPSGRYGLAPRLASAARAALVAFLLITEPGPLLEIDQRLLDLSPFTHVPELPGAASTATPLLALLTITALLTTAGLLAFRRRDIA</sequence>
<organism evidence="2 3">
    <name type="scientific">Saccharothrix algeriensis</name>
    <dbReference type="NCBI Taxonomy" id="173560"/>
    <lineage>
        <taxon>Bacteria</taxon>
        <taxon>Bacillati</taxon>
        <taxon>Actinomycetota</taxon>
        <taxon>Actinomycetes</taxon>
        <taxon>Pseudonocardiales</taxon>
        <taxon>Pseudonocardiaceae</taxon>
        <taxon>Saccharothrix</taxon>
    </lineage>
</organism>
<feature type="transmembrane region" description="Helical" evidence="1">
    <location>
        <begin position="103"/>
        <end position="121"/>
    </location>
</feature>
<keyword evidence="3" id="KW-1185">Reference proteome</keyword>
<gene>
    <name evidence="2" type="ORF">JOE68_000592</name>
</gene>
<protein>
    <recommendedName>
        <fullName evidence="4">ABC transporter</fullName>
    </recommendedName>
</protein>
<keyword evidence="1" id="KW-0472">Membrane</keyword>
<keyword evidence="1" id="KW-0812">Transmembrane</keyword>